<dbReference type="InterPro" id="IPR007422">
    <property type="entry name" value="Peptidase_Prp"/>
</dbReference>
<dbReference type="HOGENOM" id="CLU_140910_1_0_0"/>
<evidence type="ECO:0000313" key="7">
    <source>
        <dbReference type="EMBL" id="ADE56977.1"/>
    </source>
</evidence>
<sequence length="108" mass="11750">MTIITITRQSGEIVSVEAMGHSGYAKAGSDIVCAGISALVQALAVGIKEVACVEKASFLVDEENATIKIWWPRTEKKEIQVLAETIVLSLKTISESYAGYVKFMEVRK</sequence>
<evidence type="ECO:0000256" key="4">
    <source>
        <dbReference type="ARBA" id="ARBA00022807"/>
    </source>
</evidence>
<name>D5EEJ5_AMICL</name>
<dbReference type="RefSeq" id="WP_013048243.1">
    <property type="nucleotide sequence ID" value="NC_014011.1"/>
</dbReference>
<proteinExistence type="inferred from homology"/>
<protein>
    <recommendedName>
        <fullName evidence="6">Ribosomal processing cysteine protease Prp</fullName>
    </recommendedName>
</protein>
<keyword evidence="2" id="KW-0645">Protease</keyword>
<evidence type="ECO:0000256" key="5">
    <source>
        <dbReference type="ARBA" id="ARBA00044503"/>
    </source>
</evidence>
<dbReference type="AlphaFoldDB" id="D5EEJ5"/>
<dbReference type="PANTHER" id="PTHR39178">
    <property type="entry name" value="HYPOTHETICAL RIBOSOME-ASSOCIATED PROTEIN"/>
    <property type="match status" value="1"/>
</dbReference>
<dbReference type="eggNOG" id="COG2868">
    <property type="taxonomic scope" value="Bacteria"/>
</dbReference>
<accession>D5EEJ5</accession>
<keyword evidence="3" id="KW-0378">Hydrolase</keyword>
<dbReference type="InterPro" id="IPR036764">
    <property type="entry name" value="Peptidase_Prp_sf"/>
</dbReference>
<dbReference type="STRING" id="572547.Amico_0845"/>
<keyword evidence="1" id="KW-0690">Ribosome biogenesis</keyword>
<dbReference type="KEGG" id="aco:Amico_0845"/>
<dbReference type="OrthoDB" id="48998at2"/>
<dbReference type="Proteomes" id="UP000002366">
    <property type="component" value="Chromosome"/>
</dbReference>
<dbReference type="GO" id="GO:0008234">
    <property type="term" value="F:cysteine-type peptidase activity"/>
    <property type="evidence" value="ECO:0007669"/>
    <property type="project" value="UniProtKB-KW"/>
</dbReference>
<dbReference type="Pfam" id="PF04327">
    <property type="entry name" value="Peptidase_Prp"/>
    <property type="match status" value="1"/>
</dbReference>
<dbReference type="GO" id="GO:0042254">
    <property type="term" value="P:ribosome biogenesis"/>
    <property type="evidence" value="ECO:0007669"/>
    <property type="project" value="UniProtKB-KW"/>
</dbReference>
<gene>
    <name evidence="7" type="ordered locus">Amico_0845</name>
</gene>
<dbReference type="GO" id="GO:0006508">
    <property type="term" value="P:proteolysis"/>
    <property type="evidence" value="ECO:0007669"/>
    <property type="project" value="UniProtKB-KW"/>
</dbReference>
<evidence type="ECO:0000313" key="8">
    <source>
        <dbReference type="Proteomes" id="UP000002366"/>
    </source>
</evidence>
<dbReference type="CDD" id="cd16332">
    <property type="entry name" value="Prp-like"/>
    <property type="match status" value="1"/>
</dbReference>
<reference evidence="7 8" key="1">
    <citation type="journal article" date="2010" name="Stand. Genomic Sci.">
        <title>Complete genome sequence of Aminobacterium colombiense type strain (ALA-1).</title>
        <authorList>
            <person name="Chertkov O."/>
            <person name="Sikorski J."/>
            <person name="Brambilla E."/>
            <person name="Lapidus A."/>
            <person name="Copeland A."/>
            <person name="Glavina Del Rio T."/>
            <person name="Nolan M."/>
            <person name="Lucas S."/>
            <person name="Tice H."/>
            <person name="Cheng J.F."/>
            <person name="Han C."/>
            <person name="Detter J.C."/>
            <person name="Bruce D."/>
            <person name="Tapia R."/>
            <person name="Goodwin L."/>
            <person name="Pitluck S."/>
            <person name="Liolios K."/>
            <person name="Ivanova N."/>
            <person name="Mavromatis K."/>
            <person name="Ovchinnikova G."/>
            <person name="Pati A."/>
            <person name="Chen A."/>
            <person name="Palaniappan K."/>
            <person name="Land M."/>
            <person name="Hauser L."/>
            <person name="Chang Y.J."/>
            <person name="Jeffries C.D."/>
            <person name="Spring S."/>
            <person name="Rohde M."/>
            <person name="Goker M."/>
            <person name="Bristow J."/>
            <person name="Eisen J.A."/>
            <person name="Markowitz V."/>
            <person name="Hugenholtz P."/>
            <person name="Kyrpides N.C."/>
            <person name="Klenk H.P."/>
        </authorList>
    </citation>
    <scope>NUCLEOTIDE SEQUENCE [LARGE SCALE GENOMIC DNA]</scope>
    <source>
        <strain evidence="8">DSM 12261 / ALA-1</strain>
    </source>
</reference>
<organism evidence="7 8">
    <name type="scientific">Aminobacterium colombiense (strain DSM 12261 / ALA-1)</name>
    <dbReference type="NCBI Taxonomy" id="572547"/>
    <lineage>
        <taxon>Bacteria</taxon>
        <taxon>Thermotogati</taxon>
        <taxon>Synergistota</taxon>
        <taxon>Synergistia</taxon>
        <taxon>Synergistales</taxon>
        <taxon>Aminobacteriaceae</taxon>
        <taxon>Aminobacterium</taxon>
    </lineage>
</organism>
<dbReference type="EMBL" id="CP001997">
    <property type="protein sequence ID" value="ADE56977.1"/>
    <property type="molecule type" value="Genomic_DNA"/>
</dbReference>
<evidence type="ECO:0000256" key="3">
    <source>
        <dbReference type="ARBA" id="ARBA00022801"/>
    </source>
</evidence>
<comment type="similarity">
    <text evidence="5">Belongs to the Prp family.</text>
</comment>
<evidence type="ECO:0000256" key="1">
    <source>
        <dbReference type="ARBA" id="ARBA00022517"/>
    </source>
</evidence>
<evidence type="ECO:0000256" key="6">
    <source>
        <dbReference type="ARBA" id="ARBA00044538"/>
    </source>
</evidence>
<keyword evidence="8" id="KW-1185">Reference proteome</keyword>
<dbReference type="SUPFAM" id="SSF118010">
    <property type="entry name" value="TM1457-like"/>
    <property type="match status" value="1"/>
</dbReference>
<dbReference type="PANTHER" id="PTHR39178:SF1">
    <property type="entry name" value="RIBOSOMAL-PROCESSING CYSTEINE PROTEASE PRP"/>
    <property type="match status" value="1"/>
</dbReference>
<evidence type="ECO:0000256" key="2">
    <source>
        <dbReference type="ARBA" id="ARBA00022670"/>
    </source>
</evidence>
<keyword evidence="4" id="KW-0788">Thiol protease</keyword>
<dbReference type="Gene3D" id="3.30.70.1490">
    <property type="entry name" value="Cysteine protease Prp"/>
    <property type="match status" value="1"/>
</dbReference>